<dbReference type="Gene3D" id="1.25.10.10">
    <property type="entry name" value="Leucine-rich Repeat Variant"/>
    <property type="match status" value="1"/>
</dbReference>
<proteinExistence type="predicted"/>
<evidence type="ECO:0000313" key="2">
    <source>
        <dbReference type="Proteomes" id="UP001530293"/>
    </source>
</evidence>
<accession>A0ABD3M4F1</accession>
<sequence length="461" mass="50793">MSEDDDNDSDIGSNNFLQFQWEVDGANDNTQSQSKQGASLPLHDVLNEVEDKSCGSGGNNDLHSIVQQISIPHHLHDVDSRRNSGCIICHIRTLRRKNHVVQQSMGSMAQCRGARGEALREAGAICALLDNLWRSMGDLQGDNCISIPTHPELNSYPNEEYMDTLCDNHLPLRVDNPDFAEIVLSGLEMTSLDLANSCLGALRDLACGSALNRSAILGWNPPSQTQAIEHGVENGVHVLSAYVKRYDQWTWEEILSLKQRIGDTSSTQDRGKKEMRLLTNALGAVRNASHSTPDVCQEFYNHGLVDSLVRRLIPQQYSVLEDNTQTATATTVSTSLLPNASCPWREACFRAAGSLINLAEKCPHVAQQLGSNRECIHLLLETWGGASAMNIDPNKSNISSVRGLPLLHLGLAAILHSAENGALEGGLDAIMMHVLENEKIRKQIAQRREEERKCRQTKTIV</sequence>
<name>A0ABD3M4F1_9STRA</name>
<dbReference type="SUPFAM" id="SSF48371">
    <property type="entry name" value="ARM repeat"/>
    <property type="match status" value="1"/>
</dbReference>
<evidence type="ECO:0000313" key="1">
    <source>
        <dbReference type="EMBL" id="KAL3758608.1"/>
    </source>
</evidence>
<dbReference type="InterPro" id="IPR016024">
    <property type="entry name" value="ARM-type_fold"/>
</dbReference>
<comment type="caution">
    <text evidence="1">The sequence shown here is derived from an EMBL/GenBank/DDBJ whole genome shotgun (WGS) entry which is preliminary data.</text>
</comment>
<dbReference type="EMBL" id="JALLBG020000228">
    <property type="protein sequence ID" value="KAL3758608.1"/>
    <property type="molecule type" value="Genomic_DNA"/>
</dbReference>
<reference evidence="1 2" key="1">
    <citation type="submission" date="2024-10" db="EMBL/GenBank/DDBJ databases">
        <title>Updated reference genomes for cyclostephanoid diatoms.</title>
        <authorList>
            <person name="Roberts W.R."/>
            <person name="Alverson A.J."/>
        </authorList>
    </citation>
    <scope>NUCLEOTIDE SEQUENCE [LARGE SCALE GENOMIC DNA]</scope>
    <source>
        <strain evidence="1 2">AJA232-27</strain>
    </source>
</reference>
<organism evidence="1 2">
    <name type="scientific">Discostella pseudostelligera</name>
    <dbReference type="NCBI Taxonomy" id="259834"/>
    <lineage>
        <taxon>Eukaryota</taxon>
        <taxon>Sar</taxon>
        <taxon>Stramenopiles</taxon>
        <taxon>Ochrophyta</taxon>
        <taxon>Bacillariophyta</taxon>
        <taxon>Coscinodiscophyceae</taxon>
        <taxon>Thalassiosirophycidae</taxon>
        <taxon>Stephanodiscales</taxon>
        <taxon>Stephanodiscaceae</taxon>
        <taxon>Discostella</taxon>
    </lineage>
</organism>
<gene>
    <name evidence="1" type="ORF">ACHAWU_008362</name>
</gene>
<dbReference type="InterPro" id="IPR011989">
    <property type="entry name" value="ARM-like"/>
</dbReference>
<dbReference type="Proteomes" id="UP001530293">
    <property type="component" value="Unassembled WGS sequence"/>
</dbReference>
<protein>
    <submittedName>
        <fullName evidence="1">Uncharacterized protein</fullName>
    </submittedName>
</protein>
<keyword evidence="2" id="KW-1185">Reference proteome</keyword>
<dbReference type="AlphaFoldDB" id="A0ABD3M4F1"/>